<name>A0A316TJR2_9ACTN</name>
<dbReference type="GO" id="GO:0071949">
    <property type="term" value="F:FAD binding"/>
    <property type="evidence" value="ECO:0007669"/>
    <property type="project" value="InterPro"/>
</dbReference>
<dbReference type="InterPro" id="IPR036188">
    <property type="entry name" value="FAD/NAD-bd_sf"/>
</dbReference>
<sequence length="523" mass="56980">MNAGAGDRSPTNGVEPEVVVVGAGPTGVTAAILLAQAGVRVLVLDRWTDVFPQPRAVHLDDEVYRILGSLGVAREFGAISIPGAGLRLLSREHRVLAQFDRTDPQTVNGYPQANMFDQPDLEAVLRRRMHELDLITFRGGVEVSAVRADVVGLPEVDFLDLAAQEIRTVRPRFVLGCDGANSVTRRAIGSTMADLGFRAQRWLVVDIATPRELGHWGGVHQVCDSGRAATYMRTGATRHRWEFELHEDESAADYKTLDELAPLLAPWDSDTSDFEVVRVAEYTFRAQLADRWRRGNVFLLGDAAHLTPPFIGQGMGAGIRDAANLSWKIAAVIEGALPAGILDSYQTERRAHARAMIRLAATVGLSMTGGGPVGDRLRRFVVPVLPRLPGLRGRVLDSATPSLAGSIVNHRRGRRRGLAGTLCPNVLLDSGERLDDRAGNRFTLVHRTPLDRADTARLGPLGPLDVCLVDAAESADLDHWLGRAQAALVRPDRTVLAEGRLGEVLRRMPRGRPTTPRHQEAAR</sequence>
<dbReference type="InterPro" id="IPR050631">
    <property type="entry name" value="PheA/TfdB_FAD_monoxygenase"/>
</dbReference>
<dbReference type="Gene3D" id="3.50.50.60">
    <property type="entry name" value="FAD/NAD(P)-binding domain"/>
    <property type="match status" value="1"/>
</dbReference>
<reference evidence="3 4" key="1">
    <citation type="submission" date="2018-05" db="EMBL/GenBank/DDBJ databases">
        <title>Nocardioides silvaticus genome.</title>
        <authorList>
            <person name="Li C."/>
            <person name="Wang G."/>
        </authorList>
    </citation>
    <scope>NUCLEOTIDE SEQUENCE [LARGE SCALE GENOMIC DNA]</scope>
    <source>
        <strain evidence="3 4">CCTCC AB 2018079</strain>
    </source>
</reference>
<dbReference type="AlphaFoldDB" id="A0A316TJR2"/>
<feature type="domain" description="FAD-binding" evidence="2">
    <location>
        <begin position="17"/>
        <end position="359"/>
    </location>
</feature>
<dbReference type="EMBL" id="QGDD01000003">
    <property type="protein sequence ID" value="PWN03275.1"/>
    <property type="molecule type" value="Genomic_DNA"/>
</dbReference>
<dbReference type="GO" id="GO:0019622">
    <property type="term" value="P:3-(3-hydroxy)phenylpropionate catabolic process"/>
    <property type="evidence" value="ECO:0007669"/>
    <property type="project" value="TreeGrafter"/>
</dbReference>
<gene>
    <name evidence="3" type="ORF">DJ010_09170</name>
</gene>
<dbReference type="PRINTS" id="PR00420">
    <property type="entry name" value="RNGMNOXGNASE"/>
</dbReference>
<dbReference type="Proteomes" id="UP000245507">
    <property type="component" value="Unassembled WGS sequence"/>
</dbReference>
<keyword evidence="1" id="KW-0560">Oxidoreductase</keyword>
<evidence type="ECO:0000256" key="1">
    <source>
        <dbReference type="ARBA" id="ARBA00023002"/>
    </source>
</evidence>
<evidence type="ECO:0000313" key="3">
    <source>
        <dbReference type="EMBL" id="PWN03275.1"/>
    </source>
</evidence>
<accession>A0A316TJR2</accession>
<organism evidence="3 4">
    <name type="scientific">Nocardioides silvaticus</name>
    <dbReference type="NCBI Taxonomy" id="2201891"/>
    <lineage>
        <taxon>Bacteria</taxon>
        <taxon>Bacillati</taxon>
        <taxon>Actinomycetota</taxon>
        <taxon>Actinomycetes</taxon>
        <taxon>Propionibacteriales</taxon>
        <taxon>Nocardioidaceae</taxon>
        <taxon>Nocardioides</taxon>
    </lineage>
</organism>
<dbReference type="PANTHER" id="PTHR43476:SF3">
    <property type="entry name" value="FAD-BINDING MONOOXYGENASE"/>
    <property type="match status" value="1"/>
</dbReference>
<protein>
    <submittedName>
        <fullName evidence="3">3-(3-hydroxyphenyl)propionate hydroxylase</fullName>
    </submittedName>
</protein>
<dbReference type="OrthoDB" id="3316391at2"/>
<comment type="caution">
    <text evidence="3">The sequence shown here is derived from an EMBL/GenBank/DDBJ whole genome shotgun (WGS) entry which is preliminary data.</text>
</comment>
<dbReference type="RefSeq" id="WP_109693364.1">
    <property type="nucleotide sequence ID" value="NZ_QGDD01000003.1"/>
</dbReference>
<dbReference type="NCBIfam" id="NF004829">
    <property type="entry name" value="PRK06183.1-3"/>
    <property type="match status" value="1"/>
</dbReference>
<dbReference type="InterPro" id="IPR002938">
    <property type="entry name" value="FAD-bd"/>
</dbReference>
<dbReference type="Pfam" id="PF01494">
    <property type="entry name" value="FAD_binding_3"/>
    <property type="match status" value="1"/>
</dbReference>
<proteinExistence type="predicted"/>
<evidence type="ECO:0000259" key="2">
    <source>
        <dbReference type="Pfam" id="PF01494"/>
    </source>
</evidence>
<dbReference type="Gene3D" id="3.30.70.2450">
    <property type="match status" value="1"/>
</dbReference>
<keyword evidence="4" id="KW-1185">Reference proteome</keyword>
<dbReference type="PANTHER" id="PTHR43476">
    <property type="entry name" value="3-(3-HYDROXY-PHENYL)PROPIONATE/3-HYDROXYCINNAMIC ACID HYDROXYLASE"/>
    <property type="match status" value="1"/>
</dbReference>
<dbReference type="GO" id="GO:0008688">
    <property type="term" value="F:3-(3-hydroxyphenyl)propionate hydroxylase activity"/>
    <property type="evidence" value="ECO:0007669"/>
    <property type="project" value="TreeGrafter"/>
</dbReference>
<dbReference type="SUPFAM" id="SSF51905">
    <property type="entry name" value="FAD/NAD(P)-binding domain"/>
    <property type="match status" value="1"/>
</dbReference>
<evidence type="ECO:0000313" key="4">
    <source>
        <dbReference type="Proteomes" id="UP000245507"/>
    </source>
</evidence>